<evidence type="ECO:0000313" key="2">
    <source>
        <dbReference type="EMBL" id="GGI08632.1"/>
    </source>
</evidence>
<sequence>MLHRPNPDLHHFLELELARSRRFDIPVSVLAFEVPETSDARRWRRRRRDGTTLRALANRLTQHVRGFDAVFSDVDARRLIVVAAGSPPAETERLRDRLAAQLDAHQRPVASGAACFPADGSRPGELLEAAVARMRTDDHHEDDDTDATYLERSA</sequence>
<gene>
    <name evidence="2" type="ORF">GCM10011354_30050</name>
</gene>
<dbReference type="EMBL" id="BMHA01000012">
    <property type="protein sequence ID" value="GGI08632.1"/>
    <property type="molecule type" value="Genomic_DNA"/>
</dbReference>
<protein>
    <recommendedName>
        <fullName evidence="4">GGDEF domain-containing protein</fullName>
    </recommendedName>
</protein>
<dbReference type="Proteomes" id="UP000650511">
    <property type="component" value="Unassembled WGS sequence"/>
</dbReference>
<dbReference type="Gene3D" id="3.30.70.270">
    <property type="match status" value="1"/>
</dbReference>
<reference evidence="2" key="1">
    <citation type="journal article" date="2014" name="Int. J. Syst. Evol. Microbiol.">
        <title>Complete genome sequence of Corynebacterium casei LMG S-19264T (=DSM 44701T), isolated from a smear-ripened cheese.</title>
        <authorList>
            <consortium name="US DOE Joint Genome Institute (JGI-PGF)"/>
            <person name="Walter F."/>
            <person name="Albersmeier A."/>
            <person name="Kalinowski J."/>
            <person name="Ruckert C."/>
        </authorList>
    </citation>
    <scope>NUCLEOTIDE SEQUENCE</scope>
    <source>
        <strain evidence="2">CGMCC 1.14988</strain>
    </source>
</reference>
<dbReference type="InterPro" id="IPR043128">
    <property type="entry name" value="Rev_trsase/Diguanyl_cyclase"/>
</dbReference>
<name>A0A8J3ACI4_9ACTN</name>
<reference evidence="2" key="2">
    <citation type="submission" date="2020-09" db="EMBL/GenBank/DDBJ databases">
        <authorList>
            <person name="Sun Q."/>
            <person name="Zhou Y."/>
        </authorList>
    </citation>
    <scope>NUCLEOTIDE SEQUENCE</scope>
    <source>
        <strain evidence="2">CGMCC 1.14988</strain>
    </source>
</reference>
<accession>A0A8J3ACI4</accession>
<organism evidence="2 3">
    <name type="scientific">Egicoccus halophilus</name>
    <dbReference type="NCBI Taxonomy" id="1670830"/>
    <lineage>
        <taxon>Bacteria</taxon>
        <taxon>Bacillati</taxon>
        <taxon>Actinomycetota</taxon>
        <taxon>Nitriliruptoria</taxon>
        <taxon>Egicoccales</taxon>
        <taxon>Egicoccaceae</taxon>
        <taxon>Egicoccus</taxon>
    </lineage>
</organism>
<evidence type="ECO:0000256" key="1">
    <source>
        <dbReference type="SAM" id="MobiDB-lite"/>
    </source>
</evidence>
<dbReference type="RefSeq" id="WP_130650407.1">
    <property type="nucleotide sequence ID" value="NZ_BMHA01000012.1"/>
</dbReference>
<keyword evidence="3" id="KW-1185">Reference proteome</keyword>
<evidence type="ECO:0000313" key="3">
    <source>
        <dbReference type="Proteomes" id="UP000650511"/>
    </source>
</evidence>
<comment type="caution">
    <text evidence="2">The sequence shown here is derived from an EMBL/GenBank/DDBJ whole genome shotgun (WGS) entry which is preliminary data.</text>
</comment>
<dbReference type="InterPro" id="IPR029787">
    <property type="entry name" value="Nucleotide_cyclase"/>
</dbReference>
<dbReference type="SUPFAM" id="SSF55073">
    <property type="entry name" value="Nucleotide cyclase"/>
    <property type="match status" value="1"/>
</dbReference>
<feature type="region of interest" description="Disordered" evidence="1">
    <location>
        <begin position="135"/>
        <end position="154"/>
    </location>
</feature>
<proteinExistence type="predicted"/>
<evidence type="ECO:0008006" key="4">
    <source>
        <dbReference type="Google" id="ProtNLM"/>
    </source>
</evidence>
<dbReference type="AlphaFoldDB" id="A0A8J3ACI4"/>